<name>A0A3A8F2K3_9GAMM</name>
<evidence type="ECO:0000256" key="1">
    <source>
        <dbReference type="SAM" id="Phobius"/>
    </source>
</evidence>
<reference evidence="2 3" key="1">
    <citation type="submission" date="2018-09" db="EMBL/GenBank/DDBJ databases">
        <title>The draft genome of Acinetobacter spp. strains.</title>
        <authorList>
            <person name="Qin J."/>
            <person name="Feng Y."/>
            <person name="Zong Z."/>
        </authorList>
    </citation>
    <scope>NUCLEOTIDE SEQUENCE [LARGE SCALE GENOMIC DNA]</scope>
    <source>
        <strain evidence="2 3">WCHAc060115</strain>
    </source>
</reference>
<comment type="caution">
    <text evidence="2">The sequence shown here is derived from an EMBL/GenBank/DDBJ whole genome shotgun (WGS) entry which is preliminary data.</text>
</comment>
<keyword evidence="1" id="KW-0472">Membrane</keyword>
<organism evidence="2 3">
    <name type="scientific">Acinetobacter rongchengensis</name>
    <dbReference type="NCBI Taxonomy" id="2419601"/>
    <lineage>
        <taxon>Bacteria</taxon>
        <taxon>Pseudomonadati</taxon>
        <taxon>Pseudomonadota</taxon>
        <taxon>Gammaproteobacteria</taxon>
        <taxon>Moraxellales</taxon>
        <taxon>Moraxellaceae</taxon>
        <taxon>Acinetobacter</taxon>
    </lineage>
</organism>
<evidence type="ECO:0000313" key="3">
    <source>
        <dbReference type="Proteomes" id="UP000280405"/>
    </source>
</evidence>
<keyword evidence="3" id="KW-1185">Reference proteome</keyword>
<sequence length="109" mass="12452">MTWILLLSLALIVFINRYFFLEPKIAFKLPVFIGNMLQYSAPCLLTAICAPIVFFQGEQLRTLPLDAYFLTAILCVVFALISKKILLNLGLSLLCFYTLNYMLNYMLNG</sequence>
<dbReference type="Proteomes" id="UP000280405">
    <property type="component" value="Unassembled WGS sequence"/>
</dbReference>
<proteinExistence type="predicted"/>
<keyword evidence="1" id="KW-0812">Transmembrane</keyword>
<accession>A0A3A8F2K3</accession>
<keyword evidence="1" id="KW-1133">Transmembrane helix</keyword>
<dbReference type="OrthoDB" id="4257348at2"/>
<feature type="transmembrane region" description="Helical" evidence="1">
    <location>
        <begin position="37"/>
        <end position="55"/>
    </location>
</feature>
<dbReference type="AlphaFoldDB" id="A0A3A8F2K3"/>
<evidence type="ECO:0000313" key="2">
    <source>
        <dbReference type="EMBL" id="RKG39986.1"/>
    </source>
</evidence>
<dbReference type="EMBL" id="RAXT01000003">
    <property type="protein sequence ID" value="RKG39986.1"/>
    <property type="molecule type" value="Genomic_DNA"/>
</dbReference>
<gene>
    <name evidence="2" type="ORF">D7V20_02625</name>
</gene>
<dbReference type="RefSeq" id="WP_120382789.1">
    <property type="nucleotide sequence ID" value="NZ_RAXT01000003.1"/>
</dbReference>
<feature type="transmembrane region" description="Helical" evidence="1">
    <location>
        <begin position="62"/>
        <end position="81"/>
    </location>
</feature>
<protein>
    <submittedName>
        <fullName evidence="2">AzlD domain-containing protein</fullName>
    </submittedName>
</protein>
<feature type="transmembrane region" description="Helical" evidence="1">
    <location>
        <begin position="87"/>
        <end position="107"/>
    </location>
</feature>
<dbReference type="Pfam" id="PF05437">
    <property type="entry name" value="AzlD"/>
    <property type="match status" value="1"/>
</dbReference>
<dbReference type="InterPro" id="IPR008407">
    <property type="entry name" value="Brnchd-chn_aa_trnsp_AzlD"/>
</dbReference>